<dbReference type="Pfam" id="PF07992">
    <property type="entry name" value="Pyr_redox_2"/>
    <property type="match status" value="1"/>
</dbReference>
<dbReference type="EC" id="1.8.1.4" evidence="2 13"/>
<feature type="binding site" evidence="11">
    <location>
        <position position="56"/>
    </location>
    <ligand>
        <name>FAD</name>
        <dbReference type="ChEBI" id="CHEBI:57692"/>
    </ligand>
</feature>
<evidence type="ECO:0000256" key="7">
    <source>
        <dbReference type="ARBA" id="ARBA00023157"/>
    </source>
</evidence>
<keyword evidence="5 13" id="KW-0560">Oxidoreductase</keyword>
<keyword evidence="8 13" id="KW-0676">Redox-active center</keyword>
<evidence type="ECO:0000256" key="2">
    <source>
        <dbReference type="ARBA" id="ARBA00012608"/>
    </source>
</evidence>
<proteinExistence type="inferred from homology"/>
<dbReference type="GO" id="GO:0006103">
    <property type="term" value="P:2-oxoglutarate metabolic process"/>
    <property type="evidence" value="ECO:0007669"/>
    <property type="project" value="TreeGrafter"/>
</dbReference>
<dbReference type="EMBL" id="CP006604">
    <property type="protein sequence ID" value="AHA28111.1"/>
    <property type="molecule type" value="Genomic_DNA"/>
</dbReference>
<feature type="active site" description="Proton acceptor" evidence="10">
    <location>
        <position position="453"/>
    </location>
</feature>
<dbReference type="HOGENOM" id="CLU_016755_0_1_5"/>
<evidence type="ECO:0000256" key="3">
    <source>
        <dbReference type="ARBA" id="ARBA00022630"/>
    </source>
</evidence>
<evidence type="ECO:0000259" key="14">
    <source>
        <dbReference type="Pfam" id="PF02852"/>
    </source>
</evidence>
<evidence type="ECO:0000256" key="4">
    <source>
        <dbReference type="ARBA" id="ARBA00022827"/>
    </source>
</evidence>
<evidence type="ECO:0000256" key="11">
    <source>
        <dbReference type="PIRSR" id="PIRSR000350-3"/>
    </source>
</evidence>
<gene>
    <name evidence="16" type="primary">lpd</name>
    <name evidence="16" type="ORF">lam_768</name>
</gene>
<evidence type="ECO:0000256" key="1">
    <source>
        <dbReference type="ARBA" id="ARBA00007532"/>
    </source>
</evidence>
<dbReference type="Gene3D" id="3.50.50.60">
    <property type="entry name" value="FAD/NAD(P)-binding domain"/>
    <property type="match status" value="2"/>
</dbReference>
<feature type="binding site" evidence="11">
    <location>
        <position position="280"/>
    </location>
    <ligand>
        <name>NAD(+)</name>
        <dbReference type="ChEBI" id="CHEBI:57540"/>
    </ligand>
</feature>
<feature type="domain" description="FAD/NAD(P)-binding" evidence="15">
    <location>
        <begin position="9"/>
        <end position="336"/>
    </location>
</feature>
<dbReference type="GO" id="GO:0005737">
    <property type="term" value="C:cytoplasm"/>
    <property type="evidence" value="ECO:0007669"/>
    <property type="project" value="UniProtKB-ARBA"/>
</dbReference>
<evidence type="ECO:0000256" key="13">
    <source>
        <dbReference type="RuleBase" id="RU003692"/>
    </source>
</evidence>
<feature type="binding site" evidence="11">
    <location>
        <position position="321"/>
    </location>
    <ligand>
        <name>FAD</name>
        <dbReference type="ChEBI" id="CHEBI:57692"/>
    </ligand>
</feature>
<dbReference type="SUPFAM" id="SSF55424">
    <property type="entry name" value="FAD/NAD-linked reductases, dimerisation (C-terminal) domain"/>
    <property type="match status" value="1"/>
</dbReference>
<dbReference type="eggNOG" id="COG1249">
    <property type="taxonomic scope" value="Bacteria"/>
</dbReference>
<dbReference type="FunFam" id="3.30.390.30:FF:000001">
    <property type="entry name" value="Dihydrolipoyl dehydrogenase"/>
    <property type="match status" value="1"/>
</dbReference>
<dbReference type="KEGG" id="lar:lam_768"/>
<evidence type="ECO:0000313" key="16">
    <source>
        <dbReference type="EMBL" id="AHA28111.1"/>
    </source>
</evidence>
<comment type="catalytic activity">
    <reaction evidence="9 13">
        <text>N(6)-[(R)-dihydrolipoyl]-L-lysyl-[protein] + NAD(+) = N(6)-[(R)-lipoyl]-L-lysyl-[protein] + NADH + H(+)</text>
        <dbReference type="Rhea" id="RHEA:15045"/>
        <dbReference type="Rhea" id="RHEA-COMP:10474"/>
        <dbReference type="Rhea" id="RHEA-COMP:10475"/>
        <dbReference type="ChEBI" id="CHEBI:15378"/>
        <dbReference type="ChEBI" id="CHEBI:57540"/>
        <dbReference type="ChEBI" id="CHEBI:57945"/>
        <dbReference type="ChEBI" id="CHEBI:83099"/>
        <dbReference type="ChEBI" id="CHEBI:83100"/>
        <dbReference type="EC" id="1.8.1.4"/>
    </reaction>
</comment>
<dbReference type="PATRIC" id="fig|1261131.3.peg.732"/>
<evidence type="ECO:0000256" key="10">
    <source>
        <dbReference type="PIRSR" id="PIRSR000350-2"/>
    </source>
</evidence>
<keyword evidence="3 13" id="KW-0285">Flavoprotein</keyword>
<evidence type="ECO:0000313" key="17">
    <source>
        <dbReference type="Proteomes" id="UP000017862"/>
    </source>
</evidence>
<dbReference type="InterPro" id="IPR036188">
    <property type="entry name" value="FAD/NAD-bd_sf"/>
</dbReference>
<dbReference type="InterPro" id="IPR004099">
    <property type="entry name" value="Pyr_nucl-diS_OxRdtase_dimer"/>
</dbReference>
<dbReference type="InterPro" id="IPR050151">
    <property type="entry name" value="Class-I_Pyr_Nuc-Dis_Oxidored"/>
</dbReference>
<dbReference type="GO" id="GO:0050660">
    <property type="term" value="F:flavin adenine dinucleotide binding"/>
    <property type="evidence" value="ECO:0007669"/>
    <property type="project" value="InterPro"/>
</dbReference>
<evidence type="ECO:0000256" key="9">
    <source>
        <dbReference type="ARBA" id="ARBA00049187"/>
    </source>
</evidence>
<evidence type="ECO:0000256" key="8">
    <source>
        <dbReference type="ARBA" id="ARBA00023284"/>
    </source>
</evidence>
<evidence type="ECO:0000259" key="15">
    <source>
        <dbReference type="Pfam" id="PF07992"/>
    </source>
</evidence>
<feature type="binding site" evidence="11">
    <location>
        <begin position="148"/>
        <end position="150"/>
    </location>
    <ligand>
        <name>FAD</name>
        <dbReference type="ChEBI" id="CHEBI:57692"/>
    </ligand>
</feature>
<protein>
    <recommendedName>
        <fullName evidence="2 13">Dihydrolipoyl dehydrogenase</fullName>
        <ecNumber evidence="2 13">1.8.1.4</ecNumber>
    </recommendedName>
</protein>
<dbReference type="Proteomes" id="UP000017862">
    <property type="component" value="Chromosome"/>
</dbReference>
<comment type="similarity">
    <text evidence="1 13">Belongs to the class-I pyridine nucleotide-disulfide oxidoreductase family.</text>
</comment>
<dbReference type="PANTHER" id="PTHR22912:SF151">
    <property type="entry name" value="DIHYDROLIPOYL DEHYDROGENASE, MITOCHONDRIAL"/>
    <property type="match status" value="1"/>
</dbReference>
<dbReference type="AlphaFoldDB" id="U6B8B5"/>
<keyword evidence="7" id="KW-1015">Disulfide bond</keyword>
<dbReference type="InterPro" id="IPR012999">
    <property type="entry name" value="Pyr_OxRdtase_I_AS"/>
</dbReference>
<sequence length="474" mass="50798">MKARMLMMYDLVVIGAGPAGYACAIKAAQLKNKVAIIEKEKTYGGTCLNIGCIPSKALLHSSEVYSHVSKGMDDMGIIIPSTRLNLEKMMLYKKSVVQANVKGIDFLLKKNKISTYHGIAKIISSSKISVCNEGLEKIIEAKNIVVATGSNASVIPGLSINLDEDDVIVSSTGALSFSSVPKNLLVIGAGVIGLELGSVWMRLGSKVTVIEHSDILLNGVDKEVSKQFLSIISKQGMDLRFGLKVISINKIKNKAKVICESVADGKRVEFESDAVLVATGRKPYTSGLGLGDLGIKVDSRGFIEIGDVFQTSVPNIYAIGDVVRGPMLAHKSEDEGIAVAEIISGQRGHVNYSVIPSVVYTNPEIASVGKTEEQLIFENKSYKVGKFPFSANGRARAINSIDGFVKILADKNTDRVEGVHIIGVGAGELIHEAVVLMEFGGSSEDLARICHAHPTMSEAVREAALANFDRPIHM</sequence>
<comment type="cofactor">
    <cofactor evidence="11 13">
        <name>FAD</name>
        <dbReference type="ChEBI" id="CHEBI:57692"/>
    </cofactor>
    <text evidence="11 13">Binds 1 FAD per subunit.</text>
</comment>
<reference evidence="16 17" key="1">
    <citation type="journal article" date="2014" name="Mol. Plant Microbe Interact.">
        <title>The complete genome sequence of Candidatus Liberibacter americanus, associated with citrus Huanglongbing.</title>
        <authorList>
            <person name="Wulff N.A."/>
            <person name="Zhang S."/>
            <person name="Setubal J.C."/>
            <person name="Almeida N.F."/>
            <person name="Martins E.C."/>
            <person name="Harakava R."/>
            <person name="Kumar D."/>
            <person name="Rangel L.T."/>
            <person name="Foissac X."/>
            <person name="Bove J."/>
            <person name="Gabriel D.W."/>
        </authorList>
    </citation>
    <scope>NUCLEOTIDE SEQUENCE [LARGE SCALE GENOMIC DNA]</scope>
    <source>
        <strain evidence="16 17">Sao Paulo</strain>
    </source>
</reference>
<dbReference type="InterPro" id="IPR001100">
    <property type="entry name" value="Pyr_nuc-diS_OxRdtase"/>
</dbReference>
<dbReference type="PROSITE" id="PS51257">
    <property type="entry name" value="PROKAR_LIPOPROTEIN"/>
    <property type="match status" value="1"/>
</dbReference>
<dbReference type="Pfam" id="PF02852">
    <property type="entry name" value="Pyr_redox_dim"/>
    <property type="match status" value="1"/>
</dbReference>
<dbReference type="GO" id="GO:0004148">
    <property type="term" value="F:dihydrolipoyl dehydrogenase (NADH) activity"/>
    <property type="evidence" value="ECO:0007669"/>
    <property type="project" value="UniProtKB-EC"/>
</dbReference>
<evidence type="ECO:0000256" key="12">
    <source>
        <dbReference type="PIRSR" id="PIRSR000350-4"/>
    </source>
</evidence>
<dbReference type="PRINTS" id="PR00411">
    <property type="entry name" value="PNDRDTASEI"/>
</dbReference>
<feature type="domain" description="Pyridine nucleotide-disulphide oxidoreductase dimerisation" evidence="14">
    <location>
        <begin position="355"/>
        <end position="464"/>
    </location>
</feature>
<accession>U6B8B5</accession>
<dbReference type="PROSITE" id="PS00076">
    <property type="entry name" value="PYRIDINE_REDOX_1"/>
    <property type="match status" value="1"/>
</dbReference>
<dbReference type="PANTHER" id="PTHR22912">
    <property type="entry name" value="DISULFIDE OXIDOREDUCTASE"/>
    <property type="match status" value="1"/>
</dbReference>
<feature type="binding site" evidence="11">
    <location>
        <begin position="327"/>
        <end position="330"/>
    </location>
    <ligand>
        <name>FAD</name>
        <dbReference type="ChEBI" id="CHEBI:57692"/>
    </ligand>
</feature>
<dbReference type="NCBIfam" id="TIGR01350">
    <property type="entry name" value="lipoamide_DH"/>
    <property type="match status" value="1"/>
</dbReference>
<keyword evidence="17" id="KW-1185">Reference proteome</keyword>
<dbReference type="PRINTS" id="PR00368">
    <property type="entry name" value="FADPNR"/>
</dbReference>
<keyword evidence="11" id="KW-0547">Nucleotide-binding</keyword>
<dbReference type="InterPro" id="IPR006258">
    <property type="entry name" value="Lipoamide_DH"/>
</dbReference>
<feature type="disulfide bond" description="Redox-active" evidence="12">
    <location>
        <begin position="47"/>
        <end position="52"/>
    </location>
</feature>
<dbReference type="STRING" id="1261131.lam_768"/>
<evidence type="ECO:0000256" key="6">
    <source>
        <dbReference type="ARBA" id="ARBA00023027"/>
    </source>
</evidence>
<dbReference type="SUPFAM" id="SSF51905">
    <property type="entry name" value="FAD/NAD(P)-binding domain"/>
    <property type="match status" value="1"/>
</dbReference>
<name>U6B8B5_9HYPH</name>
<dbReference type="Gene3D" id="3.30.390.30">
    <property type="match status" value="1"/>
</dbReference>
<comment type="miscellaneous">
    <text evidence="13">The active site is a redox-active disulfide bond.</text>
</comment>
<feature type="binding site" evidence="11">
    <location>
        <begin position="188"/>
        <end position="195"/>
    </location>
    <ligand>
        <name>NAD(+)</name>
        <dbReference type="ChEBI" id="CHEBI:57540"/>
    </ligand>
</feature>
<dbReference type="InterPro" id="IPR016156">
    <property type="entry name" value="FAD/NAD-linked_Rdtase_dimer_sf"/>
</dbReference>
<feature type="binding site" evidence="11">
    <location>
        <position position="211"/>
    </location>
    <ligand>
        <name>NAD(+)</name>
        <dbReference type="ChEBI" id="CHEBI:57540"/>
    </ligand>
</feature>
<dbReference type="PIRSF" id="PIRSF000350">
    <property type="entry name" value="Mercury_reductase_MerA"/>
    <property type="match status" value="1"/>
</dbReference>
<organism evidence="16 17">
    <name type="scientific">Candidatus Liberibacter americanus str. Sao Paulo</name>
    <dbReference type="NCBI Taxonomy" id="1261131"/>
    <lineage>
        <taxon>Bacteria</taxon>
        <taxon>Pseudomonadati</taxon>
        <taxon>Pseudomonadota</taxon>
        <taxon>Alphaproteobacteria</taxon>
        <taxon>Hyphomicrobiales</taxon>
        <taxon>Rhizobiaceae</taxon>
        <taxon>Liberibacter</taxon>
    </lineage>
</organism>
<evidence type="ECO:0000256" key="5">
    <source>
        <dbReference type="ARBA" id="ARBA00023002"/>
    </source>
</evidence>
<dbReference type="InterPro" id="IPR023753">
    <property type="entry name" value="FAD/NAD-binding_dom"/>
</dbReference>
<keyword evidence="6 11" id="KW-0520">NAD</keyword>
<keyword evidence="4 11" id="KW-0274">FAD</keyword>